<dbReference type="PROSITE" id="PS01124">
    <property type="entry name" value="HTH_ARAC_FAMILY_2"/>
    <property type="match status" value="1"/>
</dbReference>
<dbReference type="SMART" id="SM00342">
    <property type="entry name" value="HTH_ARAC"/>
    <property type="match status" value="1"/>
</dbReference>
<evidence type="ECO:0000313" key="4">
    <source>
        <dbReference type="Proteomes" id="UP000627292"/>
    </source>
</evidence>
<feature type="domain" description="HTH araC/xylS-type" evidence="2">
    <location>
        <begin position="114"/>
        <end position="209"/>
    </location>
</feature>
<gene>
    <name evidence="3" type="ORF">GCM10011379_21160</name>
</gene>
<reference evidence="3" key="2">
    <citation type="submission" date="2020-09" db="EMBL/GenBank/DDBJ databases">
        <authorList>
            <person name="Sun Q."/>
            <person name="Zhou Y."/>
        </authorList>
    </citation>
    <scope>NUCLEOTIDE SEQUENCE</scope>
    <source>
        <strain evidence="3">CGMCC 1.15290</strain>
    </source>
</reference>
<sequence>MKPGRCKFIFKPGNYDYLLFSIPKELFAKKISTAGFTYLQKKGDRFLSGVDLLPVLPISAATKKLIKQLQQADKTNEHIETNLMNVFLQLLAKYDTQSSNAEKNATIATEELADKAKEYILAMIKNGNSKSIPEIAELLGTTPSRMARAFKHKFHLTLKELIKEERMITARNLLSIKGTSPAMVSAYLGYSRISSLIREYKKRWGTWPQ</sequence>
<evidence type="ECO:0000256" key="1">
    <source>
        <dbReference type="ARBA" id="ARBA00023125"/>
    </source>
</evidence>
<keyword evidence="1" id="KW-0238">DNA-binding</keyword>
<dbReference type="Proteomes" id="UP000627292">
    <property type="component" value="Unassembled WGS sequence"/>
</dbReference>
<keyword evidence="4" id="KW-1185">Reference proteome</keyword>
<comment type="caution">
    <text evidence="3">The sequence shown here is derived from an EMBL/GenBank/DDBJ whole genome shotgun (WGS) entry which is preliminary data.</text>
</comment>
<dbReference type="GO" id="GO:0043565">
    <property type="term" value="F:sequence-specific DNA binding"/>
    <property type="evidence" value="ECO:0007669"/>
    <property type="project" value="InterPro"/>
</dbReference>
<dbReference type="PANTHER" id="PTHR43280:SF2">
    <property type="entry name" value="HTH-TYPE TRANSCRIPTIONAL REGULATOR EXSA"/>
    <property type="match status" value="1"/>
</dbReference>
<dbReference type="InterPro" id="IPR018060">
    <property type="entry name" value="HTH_AraC"/>
</dbReference>
<organism evidence="3 4">
    <name type="scientific">Filimonas zeae</name>
    <dbReference type="NCBI Taxonomy" id="1737353"/>
    <lineage>
        <taxon>Bacteria</taxon>
        <taxon>Pseudomonadati</taxon>
        <taxon>Bacteroidota</taxon>
        <taxon>Chitinophagia</taxon>
        <taxon>Chitinophagales</taxon>
        <taxon>Chitinophagaceae</taxon>
        <taxon>Filimonas</taxon>
    </lineage>
</organism>
<dbReference type="GO" id="GO:0003700">
    <property type="term" value="F:DNA-binding transcription factor activity"/>
    <property type="evidence" value="ECO:0007669"/>
    <property type="project" value="InterPro"/>
</dbReference>
<proteinExistence type="predicted"/>
<evidence type="ECO:0000313" key="3">
    <source>
        <dbReference type="EMBL" id="GGH66708.1"/>
    </source>
</evidence>
<reference evidence="3" key="1">
    <citation type="journal article" date="2014" name="Int. J. Syst. Evol. Microbiol.">
        <title>Complete genome sequence of Corynebacterium casei LMG S-19264T (=DSM 44701T), isolated from a smear-ripened cheese.</title>
        <authorList>
            <consortium name="US DOE Joint Genome Institute (JGI-PGF)"/>
            <person name="Walter F."/>
            <person name="Albersmeier A."/>
            <person name="Kalinowski J."/>
            <person name="Ruckert C."/>
        </authorList>
    </citation>
    <scope>NUCLEOTIDE SEQUENCE</scope>
    <source>
        <strain evidence="3">CGMCC 1.15290</strain>
    </source>
</reference>
<protein>
    <recommendedName>
        <fullName evidence="2">HTH araC/xylS-type domain-containing protein</fullName>
    </recommendedName>
</protein>
<dbReference type="Gene3D" id="1.10.10.60">
    <property type="entry name" value="Homeodomain-like"/>
    <property type="match status" value="1"/>
</dbReference>
<dbReference type="Pfam" id="PF12833">
    <property type="entry name" value="HTH_18"/>
    <property type="match status" value="1"/>
</dbReference>
<evidence type="ECO:0000259" key="2">
    <source>
        <dbReference type="PROSITE" id="PS01124"/>
    </source>
</evidence>
<accession>A0A917IYV0</accession>
<name>A0A917IYV0_9BACT</name>
<dbReference type="EMBL" id="BMIB01000002">
    <property type="protein sequence ID" value="GGH66708.1"/>
    <property type="molecule type" value="Genomic_DNA"/>
</dbReference>
<dbReference type="AlphaFoldDB" id="A0A917IYV0"/>
<dbReference type="PANTHER" id="PTHR43280">
    <property type="entry name" value="ARAC-FAMILY TRANSCRIPTIONAL REGULATOR"/>
    <property type="match status" value="1"/>
</dbReference>